<proteinExistence type="predicted"/>
<evidence type="ECO:0000313" key="3">
    <source>
        <dbReference type="Ensembl" id="ENSCMIP00000035628.1"/>
    </source>
</evidence>
<dbReference type="GO" id="GO:0008017">
    <property type="term" value="F:microtubule binding"/>
    <property type="evidence" value="ECO:0007669"/>
    <property type="project" value="TreeGrafter"/>
</dbReference>
<dbReference type="PANTHER" id="PTHR19336">
    <property type="entry name" value="UNCHARACTERIZED DUF1167"/>
    <property type="match status" value="1"/>
</dbReference>
<evidence type="ECO:0000259" key="2">
    <source>
        <dbReference type="Pfam" id="PF14073"/>
    </source>
</evidence>
<dbReference type="GeneTree" id="ENSGT00530000063695"/>
<reference evidence="4" key="1">
    <citation type="journal article" date="2006" name="Science">
        <title>Ancient noncoding elements conserved in the human genome.</title>
        <authorList>
            <person name="Venkatesh B."/>
            <person name="Kirkness E.F."/>
            <person name="Loh Y.H."/>
            <person name="Halpern A.L."/>
            <person name="Lee A.P."/>
            <person name="Johnson J."/>
            <person name="Dandona N."/>
            <person name="Viswanathan L.D."/>
            <person name="Tay A."/>
            <person name="Venter J.C."/>
            <person name="Strausberg R.L."/>
            <person name="Brenner S."/>
        </authorList>
    </citation>
    <scope>NUCLEOTIDE SEQUENCE [LARGE SCALE GENOMIC DNA]</scope>
</reference>
<keyword evidence="1" id="KW-0175">Coiled coil</keyword>
<dbReference type="InterPro" id="IPR051756">
    <property type="entry name" value="Centrosomal_MT-associated"/>
</dbReference>
<reference evidence="4" key="2">
    <citation type="journal article" date="2007" name="PLoS Biol.">
        <title>Survey sequencing and comparative analysis of the elephant shark (Callorhinchus milii) genome.</title>
        <authorList>
            <person name="Venkatesh B."/>
            <person name="Kirkness E.F."/>
            <person name="Loh Y.H."/>
            <person name="Halpern A.L."/>
            <person name="Lee A.P."/>
            <person name="Johnson J."/>
            <person name="Dandona N."/>
            <person name="Viswanathan L.D."/>
            <person name="Tay A."/>
            <person name="Venter J.C."/>
            <person name="Strausberg R.L."/>
            <person name="Brenner S."/>
        </authorList>
    </citation>
    <scope>NUCLEOTIDE SEQUENCE [LARGE SCALE GENOMIC DNA]</scope>
</reference>
<dbReference type="GO" id="GO:0005813">
    <property type="term" value="C:centrosome"/>
    <property type="evidence" value="ECO:0007669"/>
    <property type="project" value="TreeGrafter"/>
</dbReference>
<dbReference type="GO" id="GO:0043015">
    <property type="term" value="F:gamma-tubulin binding"/>
    <property type="evidence" value="ECO:0007669"/>
    <property type="project" value="InterPro"/>
</dbReference>
<feature type="domain" description="Cep57 centrosome localisation" evidence="2">
    <location>
        <begin position="17"/>
        <end position="150"/>
    </location>
</feature>
<accession>A0A4W3JC25</accession>
<sequence>PPLRNNKHYKTKTGELASALKSLQEKIWCMEVERTKAEQNLKRLGLEASQYKNALEQEKKEVVNVKKICAQLATVEGRCSLLEKQLDYMRNMVVQAETEKNILLEKQASLQLERYWDNAELQSKLEKLEILEQDCFKVNATQDRAEASKIQNTVCSVCFIDTPIIIPPKNNNNNKLVIFNLRLSVGHCCAQLTATFRPQIYSQFTLQHIL</sequence>
<evidence type="ECO:0000313" key="4">
    <source>
        <dbReference type="Proteomes" id="UP000314986"/>
    </source>
</evidence>
<dbReference type="Ensembl" id="ENSCMIT00000036157.1">
    <property type="protein sequence ID" value="ENSCMIP00000035628.1"/>
    <property type="gene ID" value="ENSCMIG00000015081.1"/>
</dbReference>
<dbReference type="InParanoid" id="A0A4W3JC25"/>
<reference evidence="3" key="4">
    <citation type="submission" date="2025-08" db="UniProtKB">
        <authorList>
            <consortium name="Ensembl"/>
        </authorList>
    </citation>
    <scope>IDENTIFICATION</scope>
</reference>
<dbReference type="PANTHER" id="PTHR19336:SF10">
    <property type="entry name" value="CENTROSOMAL PROTEIN CEP57L1"/>
    <property type="match status" value="1"/>
</dbReference>
<protein>
    <recommendedName>
        <fullName evidence="2">Cep57 centrosome localisation domain-containing protein</fullName>
    </recommendedName>
</protein>
<reference evidence="4" key="3">
    <citation type="journal article" date="2014" name="Nature">
        <title>Elephant shark genome provides unique insights into gnathostome evolution.</title>
        <authorList>
            <consortium name="International Elephant Shark Genome Sequencing Consortium"/>
            <person name="Venkatesh B."/>
            <person name="Lee A.P."/>
            <person name="Ravi V."/>
            <person name="Maurya A.K."/>
            <person name="Lian M.M."/>
            <person name="Swann J.B."/>
            <person name="Ohta Y."/>
            <person name="Flajnik M.F."/>
            <person name="Sutoh Y."/>
            <person name="Kasahara M."/>
            <person name="Hoon S."/>
            <person name="Gangu V."/>
            <person name="Roy S.W."/>
            <person name="Irimia M."/>
            <person name="Korzh V."/>
            <person name="Kondrychyn I."/>
            <person name="Lim Z.W."/>
            <person name="Tay B.H."/>
            <person name="Tohari S."/>
            <person name="Kong K.W."/>
            <person name="Ho S."/>
            <person name="Lorente-Galdos B."/>
            <person name="Quilez J."/>
            <person name="Marques-Bonet T."/>
            <person name="Raney B.J."/>
            <person name="Ingham P.W."/>
            <person name="Tay A."/>
            <person name="Hillier L.W."/>
            <person name="Minx P."/>
            <person name="Boehm T."/>
            <person name="Wilson R.K."/>
            <person name="Brenner S."/>
            <person name="Warren W.C."/>
        </authorList>
    </citation>
    <scope>NUCLEOTIDE SEQUENCE [LARGE SCALE GENOMIC DNA]</scope>
</reference>
<keyword evidence="4" id="KW-1185">Reference proteome</keyword>
<evidence type="ECO:0000256" key="1">
    <source>
        <dbReference type="SAM" id="Coils"/>
    </source>
</evidence>
<dbReference type="Pfam" id="PF14073">
    <property type="entry name" value="Cep57_CLD"/>
    <property type="match status" value="1"/>
</dbReference>
<name>A0A4W3JC25_CALMI</name>
<dbReference type="AlphaFoldDB" id="A0A4W3JC25"/>
<dbReference type="InterPro" id="IPR025913">
    <property type="entry name" value="Cep57_CLD"/>
</dbReference>
<feature type="coiled-coil region" evidence="1">
    <location>
        <begin position="20"/>
        <end position="68"/>
    </location>
</feature>
<dbReference type="Proteomes" id="UP000314986">
    <property type="component" value="Unassembled WGS sequence"/>
</dbReference>
<reference evidence="3" key="5">
    <citation type="submission" date="2025-09" db="UniProtKB">
        <authorList>
            <consortium name="Ensembl"/>
        </authorList>
    </citation>
    <scope>IDENTIFICATION</scope>
</reference>
<dbReference type="GO" id="GO:0042802">
    <property type="term" value="F:identical protein binding"/>
    <property type="evidence" value="ECO:0007669"/>
    <property type="project" value="InterPro"/>
</dbReference>
<organism evidence="3 4">
    <name type="scientific">Callorhinchus milii</name>
    <name type="common">Ghost shark</name>
    <dbReference type="NCBI Taxonomy" id="7868"/>
    <lineage>
        <taxon>Eukaryota</taxon>
        <taxon>Metazoa</taxon>
        <taxon>Chordata</taxon>
        <taxon>Craniata</taxon>
        <taxon>Vertebrata</taxon>
        <taxon>Chondrichthyes</taxon>
        <taxon>Holocephali</taxon>
        <taxon>Chimaeriformes</taxon>
        <taxon>Callorhinchidae</taxon>
        <taxon>Callorhinchus</taxon>
    </lineage>
</organism>